<dbReference type="EMBL" id="JASCZI010008262">
    <property type="protein sequence ID" value="MED6117747.1"/>
    <property type="molecule type" value="Genomic_DNA"/>
</dbReference>
<proteinExistence type="predicted"/>
<reference evidence="1 2" key="1">
    <citation type="journal article" date="2023" name="Plants (Basel)">
        <title>Bridging the Gap: Combining Genomics and Transcriptomics Approaches to Understand Stylosanthes scabra, an Orphan Legume from the Brazilian Caatinga.</title>
        <authorList>
            <person name="Ferreira-Neto J.R.C."/>
            <person name="da Silva M.D."/>
            <person name="Binneck E."/>
            <person name="de Melo N.F."/>
            <person name="da Silva R.H."/>
            <person name="de Melo A.L.T.M."/>
            <person name="Pandolfi V."/>
            <person name="Bustamante F.O."/>
            <person name="Brasileiro-Vidal A.C."/>
            <person name="Benko-Iseppon A.M."/>
        </authorList>
    </citation>
    <scope>NUCLEOTIDE SEQUENCE [LARGE SCALE GENOMIC DNA]</scope>
    <source>
        <tissue evidence="1">Leaves</tissue>
    </source>
</reference>
<protein>
    <submittedName>
        <fullName evidence="1">Uncharacterized protein</fullName>
    </submittedName>
</protein>
<evidence type="ECO:0000313" key="2">
    <source>
        <dbReference type="Proteomes" id="UP001341840"/>
    </source>
</evidence>
<sequence>MKQEKISRIKKLQFETWRSKLGRLLNNSHNSLKSPQTLFQVTLSQSKGRMQGCKAIRVIEVEETLEIQVEVPTEKSEIIAEIKNQEDVKYPPQSSKKHT</sequence>
<comment type="caution">
    <text evidence="1">The sequence shown here is derived from an EMBL/GenBank/DDBJ whole genome shotgun (WGS) entry which is preliminary data.</text>
</comment>
<evidence type="ECO:0000313" key="1">
    <source>
        <dbReference type="EMBL" id="MED6117747.1"/>
    </source>
</evidence>
<organism evidence="1 2">
    <name type="scientific">Stylosanthes scabra</name>
    <dbReference type="NCBI Taxonomy" id="79078"/>
    <lineage>
        <taxon>Eukaryota</taxon>
        <taxon>Viridiplantae</taxon>
        <taxon>Streptophyta</taxon>
        <taxon>Embryophyta</taxon>
        <taxon>Tracheophyta</taxon>
        <taxon>Spermatophyta</taxon>
        <taxon>Magnoliopsida</taxon>
        <taxon>eudicotyledons</taxon>
        <taxon>Gunneridae</taxon>
        <taxon>Pentapetalae</taxon>
        <taxon>rosids</taxon>
        <taxon>fabids</taxon>
        <taxon>Fabales</taxon>
        <taxon>Fabaceae</taxon>
        <taxon>Papilionoideae</taxon>
        <taxon>50 kb inversion clade</taxon>
        <taxon>dalbergioids sensu lato</taxon>
        <taxon>Dalbergieae</taxon>
        <taxon>Pterocarpus clade</taxon>
        <taxon>Stylosanthes</taxon>
    </lineage>
</organism>
<gene>
    <name evidence="1" type="ORF">PIB30_112665</name>
</gene>
<feature type="non-terminal residue" evidence="1">
    <location>
        <position position="99"/>
    </location>
</feature>
<accession>A0ABU6R279</accession>
<name>A0ABU6R279_9FABA</name>
<dbReference type="Proteomes" id="UP001341840">
    <property type="component" value="Unassembled WGS sequence"/>
</dbReference>
<keyword evidence="2" id="KW-1185">Reference proteome</keyword>